<gene>
    <name evidence="2" type="ORF">GSPATT00028474001</name>
</gene>
<feature type="compositionally biased region" description="Low complexity" evidence="1">
    <location>
        <begin position="217"/>
        <end position="228"/>
    </location>
</feature>
<dbReference type="GeneID" id="5010621"/>
<accession>A0BFX2</accession>
<organism evidence="2 3">
    <name type="scientific">Paramecium tetraurelia</name>
    <dbReference type="NCBI Taxonomy" id="5888"/>
    <lineage>
        <taxon>Eukaryota</taxon>
        <taxon>Sar</taxon>
        <taxon>Alveolata</taxon>
        <taxon>Ciliophora</taxon>
        <taxon>Intramacronucleata</taxon>
        <taxon>Oligohymenophorea</taxon>
        <taxon>Peniculida</taxon>
        <taxon>Parameciidae</taxon>
        <taxon>Paramecium</taxon>
    </lineage>
</organism>
<protein>
    <submittedName>
        <fullName evidence="2">Uncharacterized protein</fullName>
    </submittedName>
</protein>
<dbReference type="OMA" id="QHSCNNS"/>
<evidence type="ECO:0000313" key="3">
    <source>
        <dbReference type="Proteomes" id="UP000000600"/>
    </source>
</evidence>
<name>A0BFX2_PARTE</name>
<evidence type="ECO:0000256" key="1">
    <source>
        <dbReference type="SAM" id="MobiDB-lite"/>
    </source>
</evidence>
<dbReference type="InParanoid" id="A0BFX2"/>
<dbReference type="HOGENOM" id="CLU_964591_0_0_1"/>
<sequence length="306" mass="36104">MEQNTKVNQEYVSDILILQFKKLKLIQKKMEDIKADQSPSVIKYMVRRKSAEEVQTPLHDVEFNQEKKKKKLLLFKTFQKVVVDPIIKLDEINEEKWAIMSNNYKSLIEKSRQSLSKHSQIFSPPKATKEHHKFQFLTRRQSIEFRLREIATTPSNHSSVSPIKIMSNPQIADPNYDRFKKYYQKIGIVADNPVQMKFKQLMSTPVAPQKRKEKSQHSCNNSQQHSTSPPKNKTLHLKANHNSLYLQEIKEICSVAQNYQAHVKQDERIQIHQTSKQMGYIQAEFNKFHNMLTTDLERLDFYDEKK</sequence>
<proteinExistence type="predicted"/>
<dbReference type="KEGG" id="ptm:GSPATT00028474001"/>
<dbReference type="OrthoDB" id="300876at2759"/>
<keyword evidence="3" id="KW-1185">Reference proteome</keyword>
<dbReference type="EMBL" id="CT867992">
    <property type="protein sequence ID" value="CAK57439.1"/>
    <property type="molecule type" value="Genomic_DNA"/>
</dbReference>
<feature type="region of interest" description="Disordered" evidence="1">
    <location>
        <begin position="203"/>
        <end position="234"/>
    </location>
</feature>
<evidence type="ECO:0000313" key="2">
    <source>
        <dbReference type="EMBL" id="CAK57439.1"/>
    </source>
</evidence>
<dbReference type="Proteomes" id="UP000000600">
    <property type="component" value="Unassembled WGS sequence"/>
</dbReference>
<dbReference type="RefSeq" id="XP_001424837.1">
    <property type="nucleotide sequence ID" value="XM_001424800.1"/>
</dbReference>
<reference evidence="2 3" key="1">
    <citation type="journal article" date="2006" name="Nature">
        <title>Global trends of whole-genome duplications revealed by the ciliate Paramecium tetraurelia.</title>
        <authorList>
            <consortium name="Genoscope"/>
            <person name="Aury J.-M."/>
            <person name="Jaillon O."/>
            <person name="Duret L."/>
            <person name="Noel B."/>
            <person name="Jubin C."/>
            <person name="Porcel B.M."/>
            <person name="Segurens B."/>
            <person name="Daubin V."/>
            <person name="Anthouard V."/>
            <person name="Aiach N."/>
            <person name="Arnaiz O."/>
            <person name="Billaut A."/>
            <person name="Beisson J."/>
            <person name="Blanc I."/>
            <person name="Bouhouche K."/>
            <person name="Camara F."/>
            <person name="Duharcourt S."/>
            <person name="Guigo R."/>
            <person name="Gogendeau D."/>
            <person name="Katinka M."/>
            <person name="Keller A.-M."/>
            <person name="Kissmehl R."/>
            <person name="Klotz C."/>
            <person name="Koll F."/>
            <person name="Le Moue A."/>
            <person name="Lepere C."/>
            <person name="Malinsky S."/>
            <person name="Nowacki M."/>
            <person name="Nowak J.K."/>
            <person name="Plattner H."/>
            <person name="Poulain J."/>
            <person name="Ruiz F."/>
            <person name="Serrano V."/>
            <person name="Zagulski M."/>
            <person name="Dessen P."/>
            <person name="Betermier M."/>
            <person name="Weissenbach J."/>
            <person name="Scarpelli C."/>
            <person name="Schachter V."/>
            <person name="Sperling L."/>
            <person name="Meyer E."/>
            <person name="Cohen J."/>
            <person name="Wincker P."/>
        </authorList>
    </citation>
    <scope>NUCLEOTIDE SEQUENCE [LARGE SCALE GENOMIC DNA]</scope>
    <source>
        <strain evidence="2 3">Stock d4-2</strain>
    </source>
</reference>
<dbReference type="AlphaFoldDB" id="A0BFX2"/>